<dbReference type="InterPro" id="IPR018062">
    <property type="entry name" value="HTH_AraC-typ_CS"/>
</dbReference>
<evidence type="ECO:0000256" key="1">
    <source>
        <dbReference type="ARBA" id="ARBA00004193"/>
    </source>
</evidence>
<organism evidence="10 11">
    <name type="scientific">Salipaludibacillus agaradhaerens</name>
    <name type="common">Bacillus agaradhaerens</name>
    <dbReference type="NCBI Taxonomy" id="76935"/>
    <lineage>
        <taxon>Bacteria</taxon>
        <taxon>Bacillati</taxon>
        <taxon>Bacillota</taxon>
        <taxon>Bacilli</taxon>
        <taxon>Bacillales</taxon>
        <taxon>Bacillaceae</taxon>
    </lineage>
</organism>
<dbReference type="SUPFAM" id="SSF53807">
    <property type="entry name" value="Helical backbone' metal receptor"/>
    <property type="match status" value="1"/>
</dbReference>
<accession>A0A9Q4B346</accession>
<feature type="domain" description="Fe/B12 periplasmic-binding" evidence="9">
    <location>
        <begin position="373"/>
        <end position="649"/>
    </location>
</feature>
<dbReference type="Gene3D" id="1.10.10.60">
    <property type="entry name" value="Homeodomain-like"/>
    <property type="match status" value="2"/>
</dbReference>
<protein>
    <submittedName>
        <fullName evidence="10">AraC family transcriptional regulator</fullName>
    </submittedName>
</protein>
<dbReference type="AlphaFoldDB" id="A0A9Q4B346"/>
<dbReference type="InterPro" id="IPR018060">
    <property type="entry name" value="HTH_AraC"/>
</dbReference>
<dbReference type="InterPro" id="IPR051313">
    <property type="entry name" value="Bact_iron-sidero_bind"/>
</dbReference>
<evidence type="ECO:0000256" key="2">
    <source>
        <dbReference type="ARBA" id="ARBA00008814"/>
    </source>
</evidence>
<evidence type="ECO:0000259" key="9">
    <source>
        <dbReference type="PROSITE" id="PS50983"/>
    </source>
</evidence>
<evidence type="ECO:0000259" key="8">
    <source>
        <dbReference type="PROSITE" id="PS01124"/>
    </source>
</evidence>
<dbReference type="PROSITE" id="PS01124">
    <property type="entry name" value="HTH_ARAC_FAMILY_2"/>
    <property type="match status" value="1"/>
</dbReference>
<evidence type="ECO:0000313" key="10">
    <source>
        <dbReference type="EMBL" id="MCR6097090.1"/>
    </source>
</evidence>
<evidence type="ECO:0000256" key="6">
    <source>
        <dbReference type="ARBA" id="ARBA00023125"/>
    </source>
</evidence>
<keyword evidence="5" id="KW-0805">Transcription regulation</keyword>
<dbReference type="InterPro" id="IPR002491">
    <property type="entry name" value="ABC_transptr_periplasmic_BD"/>
</dbReference>
<dbReference type="SUPFAM" id="SSF46689">
    <property type="entry name" value="Homeodomain-like"/>
    <property type="match status" value="2"/>
</dbReference>
<comment type="subcellular location">
    <subcellularLocation>
        <location evidence="1">Cell membrane</location>
        <topology evidence="1">Lipid-anchor</topology>
    </subcellularLocation>
</comment>
<dbReference type="SMART" id="SM00342">
    <property type="entry name" value="HTH_ARAC"/>
    <property type="match status" value="1"/>
</dbReference>
<dbReference type="Proteomes" id="UP001057753">
    <property type="component" value="Unassembled WGS sequence"/>
</dbReference>
<sequence>MVQGDIKAFIHFWKEANCRVIDVKRQVVASNNTCNVYPLPENCFMFLSKDKAKVKINGEEYYTLGKQLIHAVKGDSLSIQALDFVEVLMVYYDMILPEFKNYKSLSRLHHFRSVLTVEDSLHIYKVSKELYKIWQSKTDLTQIRAKALFYTIVHSFLLELKNQHEKREEKDPVYRSICYIKAHYKETISLESLADKLNYSPSHLSLLFKDKTGLSPIAYVTKIRIDKAAELLKETDALIYTISSEVGYQDPHYFSRIFKKVKGFTPGAYRDKYKKSEYNPVGVIRKSIEHRTGLLYSGSDYHSHLFIGGTWHMTDLKHSLALKMMLSSTFFLAACTGGEDDSHSVNNQNTADNEPLVQQHQFGETVIPDNIERVVSIGLEDMVYKLDLPLAHATLHGEDHYLEEQLFADQIDTSIGRGADFDYEVVLEAQPDLIIMAESPVYDEGVYEDMTKIAPTIFFSRENWREDIVKLGELTDRRAEAELIVDDFEAYLSDAEDTITEAIGDEATVAFIRLQEKMAYVWFPFSEEETDKGYVGLIYDSVGLQPDPYILELMEQHPEEKWGIQLSLEKLPELTADYIFVTAGASGGTQDEYSESWKQLSEIEELQVWQSIPAVQNDHVYQVSAKHWMLAGPYADKMKVDDVINALVD</sequence>
<keyword evidence="7" id="KW-0804">Transcription</keyword>
<gene>
    <name evidence="10" type="ORF">HXA33_11015</name>
</gene>
<dbReference type="PANTHER" id="PTHR30532:SF26">
    <property type="entry name" value="IRON(3+)-HYDROXAMATE-BINDING PROTEIN FHUD"/>
    <property type="match status" value="1"/>
</dbReference>
<dbReference type="Gene3D" id="3.40.50.1980">
    <property type="entry name" value="Nitrogenase molybdenum iron protein domain"/>
    <property type="match status" value="2"/>
</dbReference>
<feature type="domain" description="HTH araC/xylS-type" evidence="8">
    <location>
        <begin position="174"/>
        <end position="272"/>
    </location>
</feature>
<dbReference type="PANTHER" id="PTHR30532">
    <property type="entry name" value="IRON III DICITRATE-BINDING PERIPLASMIC PROTEIN"/>
    <property type="match status" value="1"/>
</dbReference>
<dbReference type="InterPro" id="IPR009057">
    <property type="entry name" value="Homeodomain-like_sf"/>
</dbReference>
<keyword evidence="11" id="KW-1185">Reference proteome</keyword>
<evidence type="ECO:0000313" key="11">
    <source>
        <dbReference type="Proteomes" id="UP001057753"/>
    </source>
</evidence>
<keyword evidence="4" id="KW-0732">Signal</keyword>
<proteinExistence type="inferred from homology"/>
<dbReference type="Pfam" id="PF12833">
    <property type="entry name" value="HTH_18"/>
    <property type="match status" value="1"/>
</dbReference>
<dbReference type="PROSITE" id="PS00041">
    <property type="entry name" value="HTH_ARAC_FAMILY_1"/>
    <property type="match status" value="1"/>
</dbReference>
<evidence type="ECO:0000256" key="4">
    <source>
        <dbReference type="ARBA" id="ARBA00022729"/>
    </source>
</evidence>
<dbReference type="GO" id="GO:0030288">
    <property type="term" value="C:outer membrane-bounded periplasmic space"/>
    <property type="evidence" value="ECO:0007669"/>
    <property type="project" value="TreeGrafter"/>
</dbReference>
<name>A0A9Q4B346_SALAG</name>
<dbReference type="GO" id="GO:0005886">
    <property type="term" value="C:plasma membrane"/>
    <property type="evidence" value="ECO:0007669"/>
    <property type="project" value="UniProtKB-SubCell"/>
</dbReference>
<keyword evidence="6" id="KW-0238">DNA-binding</keyword>
<dbReference type="PRINTS" id="PR00032">
    <property type="entry name" value="HTHARAC"/>
</dbReference>
<dbReference type="GO" id="GO:1901678">
    <property type="term" value="P:iron coordination entity transport"/>
    <property type="evidence" value="ECO:0007669"/>
    <property type="project" value="UniProtKB-ARBA"/>
</dbReference>
<dbReference type="EMBL" id="JABXYM010000001">
    <property type="protein sequence ID" value="MCR6097090.1"/>
    <property type="molecule type" value="Genomic_DNA"/>
</dbReference>
<keyword evidence="3" id="KW-0813">Transport</keyword>
<evidence type="ECO:0000256" key="3">
    <source>
        <dbReference type="ARBA" id="ARBA00022448"/>
    </source>
</evidence>
<comment type="similarity">
    <text evidence="2">Belongs to the bacterial solute-binding protein 8 family.</text>
</comment>
<evidence type="ECO:0000256" key="7">
    <source>
        <dbReference type="ARBA" id="ARBA00023163"/>
    </source>
</evidence>
<comment type="caution">
    <text evidence="10">The sequence shown here is derived from an EMBL/GenBank/DDBJ whole genome shotgun (WGS) entry which is preliminary data.</text>
</comment>
<dbReference type="GO" id="GO:0003700">
    <property type="term" value="F:DNA-binding transcription factor activity"/>
    <property type="evidence" value="ECO:0007669"/>
    <property type="project" value="InterPro"/>
</dbReference>
<dbReference type="GO" id="GO:0043565">
    <property type="term" value="F:sequence-specific DNA binding"/>
    <property type="evidence" value="ECO:0007669"/>
    <property type="project" value="InterPro"/>
</dbReference>
<evidence type="ECO:0000256" key="5">
    <source>
        <dbReference type="ARBA" id="ARBA00023015"/>
    </source>
</evidence>
<dbReference type="InterPro" id="IPR020449">
    <property type="entry name" value="Tscrpt_reg_AraC-type_HTH"/>
</dbReference>
<dbReference type="RefSeq" id="WP_257821530.1">
    <property type="nucleotide sequence ID" value="NZ_JABXYM010000001.1"/>
</dbReference>
<reference evidence="10" key="1">
    <citation type="submission" date="2020-06" db="EMBL/GenBank/DDBJ databases">
        <title>Insight into the genomes of haloalkaliphilic bacilli from Kenyan soda lakes.</title>
        <authorList>
            <person name="Mwirichia R."/>
            <person name="Villamizar G.C."/>
            <person name="Poehlein A."/>
            <person name="Mugweru J."/>
            <person name="Kipnyargis A."/>
            <person name="Kiplimo D."/>
            <person name="Orwa P."/>
            <person name="Daniel R."/>
        </authorList>
    </citation>
    <scope>NUCLEOTIDE SEQUENCE</scope>
    <source>
        <strain evidence="10">B1096_S55</strain>
    </source>
</reference>
<dbReference type="Pfam" id="PF01497">
    <property type="entry name" value="Peripla_BP_2"/>
    <property type="match status" value="1"/>
</dbReference>
<dbReference type="PROSITE" id="PS50983">
    <property type="entry name" value="FE_B12_PBP"/>
    <property type="match status" value="1"/>
</dbReference>